<dbReference type="Pfam" id="PF22099">
    <property type="entry name" value="MRS2-like"/>
    <property type="match status" value="2"/>
</dbReference>
<dbReference type="EMBL" id="JACMSC010000021">
    <property type="protein sequence ID" value="KAG6470567.1"/>
    <property type="molecule type" value="Genomic_DNA"/>
</dbReference>
<sequence>METRRSEAEGPLSTRVAAVDDAPPTPPAPTTGRRKAGPVREWLVVSASGWSYQEEVGKHSIMRRMGLPSRDLRVLDTLLSYPSTILGRERAVVIKLEHIRVIVTATEVLIPNFRDPLVAAFVQDLKYRVSTSISPQQDVSTSRSPPFPDVCVSPTQTARDSSNDCMTLQTLMSAHDRQEPSTGIKTDEAVYMGTKVLPFEFRALEVCLESACKFLESEASKLEKEAYPTLDELTSQINSLNLERVRQIKNHLVALSVRVQKVRDEIEHLLDDDMDMAEMHLTEKLLHQSERGSSKLENSVKPDEESDELESDAANGKENAGGFDADIHELEMLLEAYFMQIDGTLRKLSTLRDYVDDTEDYINIMLDDKQNHLLQMGVILSMATILLTAGILVTGIFAINIHIPLYDSPYITFEETVGALVGGSIILFILAIWWGRRSGILQ</sequence>
<evidence type="ECO:0000256" key="5">
    <source>
        <dbReference type="ARBA" id="ARBA00022989"/>
    </source>
</evidence>
<keyword evidence="7 8" id="KW-0472">Membrane</keyword>
<comment type="caution">
    <text evidence="11">The sequence shown here is derived from an EMBL/GenBank/DDBJ whole genome shotgun (WGS) entry which is preliminary data.</text>
</comment>
<dbReference type="InterPro" id="IPR039204">
    <property type="entry name" value="MRS2-like"/>
</dbReference>
<dbReference type="FunFam" id="1.20.58.340:FF:000023">
    <property type="entry name" value="Magnesium transporter MRS2-E"/>
    <property type="match status" value="1"/>
</dbReference>
<evidence type="ECO:0000256" key="3">
    <source>
        <dbReference type="ARBA" id="ARBA00022448"/>
    </source>
</evidence>
<accession>A0A8J5EBK8</accession>
<comment type="function">
    <text evidence="8">Magnesium transporter that may mediate the influx of magnesium.</text>
</comment>
<dbReference type="CDD" id="cd12823">
    <property type="entry name" value="Mrs2_Mfm1p-like"/>
    <property type="match status" value="1"/>
</dbReference>
<protein>
    <recommendedName>
        <fullName evidence="8">Magnesium transporter</fullName>
    </recommendedName>
</protein>
<evidence type="ECO:0000256" key="8">
    <source>
        <dbReference type="RuleBase" id="RU366041"/>
    </source>
</evidence>
<evidence type="ECO:0000256" key="2">
    <source>
        <dbReference type="ARBA" id="ARBA00007535"/>
    </source>
</evidence>
<feature type="transmembrane region" description="Helical" evidence="8">
    <location>
        <begin position="417"/>
        <end position="435"/>
    </location>
</feature>
<evidence type="ECO:0000313" key="12">
    <source>
        <dbReference type="Proteomes" id="UP000734854"/>
    </source>
</evidence>
<feature type="compositionally biased region" description="Basic and acidic residues" evidence="10">
    <location>
        <begin position="287"/>
        <end position="303"/>
    </location>
</feature>
<feature type="transmembrane region" description="Helical" evidence="8">
    <location>
        <begin position="378"/>
        <end position="405"/>
    </location>
</feature>
<evidence type="ECO:0000256" key="6">
    <source>
        <dbReference type="ARBA" id="ARBA00023065"/>
    </source>
</evidence>
<dbReference type="PANTHER" id="PTHR13890">
    <property type="entry name" value="RNA SPLICING PROTEIN MRS2, MITOCHONDRIAL"/>
    <property type="match status" value="1"/>
</dbReference>
<evidence type="ECO:0000313" key="11">
    <source>
        <dbReference type="EMBL" id="KAG6470567.1"/>
    </source>
</evidence>
<evidence type="ECO:0000256" key="9">
    <source>
        <dbReference type="SAM" id="Coils"/>
    </source>
</evidence>
<reference evidence="11 12" key="1">
    <citation type="submission" date="2020-08" db="EMBL/GenBank/DDBJ databases">
        <title>Plant Genome Project.</title>
        <authorList>
            <person name="Zhang R.-G."/>
        </authorList>
    </citation>
    <scope>NUCLEOTIDE SEQUENCE [LARGE SCALE GENOMIC DNA]</scope>
    <source>
        <tissue evidence="11">Rhizome</tissue>
    </source>
</reference>
<feature type="coiled-coil region" evidence="9">
    <location>
        <begin position="205"/>
        <end position="272"/>
    </location>
</feature>
<keyword evidence="5 8" id="KW-1133">Transmembrane helix</keyword>
<keyword evidence="8" id="KW-0460">Magnesium</keyword>
<dbReference type="GO" id="GO:0016020">
    <property type="term" value="C:membrane"/>
    <property type="evidence" value="ECO:0007669"/>
    <property type="project" value="UniProtKB-SubCell"/>
</dbReference>
<name>A0A8J5EBK8_ZINOF</name>
<feature type="region of interest" description="Disordered" evidence="10">
    <location>
        <begin position="287"/>
        <end position="320"/>
    </location>
</feature>
<proteinExistence type="inferred from homology"/>
<dbReference type="PANTHER" id="PTHR13890:SF29">
    <property type="entry name" value="MAGNESIUM TRANSPORTER MRS2-F"/>
    <property type="match status" value="1"/>
</dbReference>
<dbReference type="AlphaFoldDB" id="A0A8J5EBK8"/>
<comment type="similarity">
    <text evidence="2 8">Belongs to the CorA metal ion transporter (MIT) (TC 1.A.35.5) family.</text>
</comment>
<comment type="subcellular location">
    <subcellularLocation>
        <location evidence="1 8">Membrane</location>
        <topology evidence="1 8">Multi-pass membrane protein</topology>
    </subcellularLocation>
</comment>
<feature type="region of interest" description="Disordered" evidence="10">
    <location>
        <begin position="1"/>
        <end position="36"/>
    </location>
</feature>
<dbReference type="Proteomes" id="UP000734854">
    <property type="component" value="Unassembled WGS sequence"/>
</dbReference>
<keyword evidence="6 8" id="KW-0406">Ion transport</keyword>
<organism evidence="11 12">
    <name type="scientific">Zingiber officinale</name>
    <name type="common">Ginger</name>
    <name type="synonym">Amomum zingiber</name>
    <dbReference type="NCBI Taxonomy" id="94328"/>
    <lineage>
        <taxon>Eukaryota</taxon>
        <taxon>Viridiplantae</taxon>
        <taxon>Streptophyta</taxon>
        <taxon>Embryophyta</taxon>
        <taxon>Tracheophyta</taxon>
        <taxon>Spermatophyta</taxon>
        <taxon>Magnoliopsida</taxon>
        <taxon>Liliopsida</taxon>
        <taxon>Zingiberales</taxon>
        <taxon>Zingiberaceae</taxon>
        <taxon>Zingiber</taxon>
    </lineage>
</organism>
<gene>
    <name evidence="11" type="ORF">ZIOFF_071641</name>
</gene>
<dbReference type="FunFam" id="2.40.128.330:FF:000001">
    <property type="entry name" value="Magnesium transporter MRS2-1"/>
    <property type="match status" value="1"/>
</dbReference>
<keyword evidence="12" id="KW-1185">Reference proteome</keyword>
<keyword evidence="3 8" id="KW-0813">Transport</keyword>
<keyword evidence="4 8" id="KW-0812">Transmembrane</keyword>
<evidence type="ECO:0000256" key="7">
    <source>
        <dbReference type="ARBA" id="ARBA00023136"/>
    </source>
</evidence>
<evidence type="ECO:0000256" key="1">
    <source>
        <dbReference type="ARBA" id="ARBA00004141"/>
    </source>
</evidence>
<keyword evidence="9" id="KW-0175">Coiled coil</keyword>
<evidence type="ECO:0000256" key="4">
    <source>
        <dbReference type="ARBA" id="ARBA00022692"/>
    </source>
</evidence>
<evidence type="ECO:0000256" key="10">
    <source>
        <dbReference type="SAM" id="MobiDB-lite"/>
    </source>
</evidence>
<dbReference type="GO" id="GO:0015095">
    <property type="term" value="F:magnesium ion transmembrane transporter activity"/>
    <property type="evidence" value="ECO:0007669"/>
    <property type="project" value="TreeGrafter"/>
</dbReference>